<dbReference type="EMBL" id="MCGE01000065">
    <property type="protein sequence ID" value="ORY98309.1"/>
    <property type="molecule type" value="Genomic_DNA"/>
</dbReference>
<evidence type="ECO:0000313" key="1">
    <source>
        <dbReference type="EMBL" id="ORY98309.1"/>
    </source>
</evidence>
<organism evidence="1 2">
    <name type="scientific">Absidia repens</name>
    <dbReference type="NCBI Taxonomy" id="90262"/>
    <lineage>
        <taxon>Eukaryota</taxon>
        <taxon>Fungi</taxon>
        <taxon>Fungi incertae sedis</taxon>
        <taxon>Mucoromycota</taxon>
        <taxon>Mucoromycotina</taxon>
        <taxon>Mucoromycetes</taxon>
        <taxon>Mucorales</taxon>
        <taxon>Cunninghamellaceae</taxon>
        <taxon>Absidia</taxon>
    </lineage>
</organism>
<name>A0A1X2HH91_9FUNG</name>
<sequence length="126" mass="13492">MFIWGWVMVLVSPSKIVTGVRAIGAAEFHIARAMHAIGTITGLVTAIVPSIAIPGASTAIVMESTITERPHGNIGRERVGFLATGNDHITTRLLAIIGIDFERHPCIFATVAIGQDQMNSSKEENQ</sequence>
<dbReference type="Proteomes" id="UP000193560">
    <property type="component" value="Unassembled WGS sequence"/>
</dbReference>
<accession>A0A1X2HH91</accession>
<keyword evidence="2" id="KW-1185">Reference proteome</keyword>
<evidence type="ECO:0000313" key="2">
    <source>
        <dbReference type="Proteomes" id="UP000193560"/>
    </source>
</evidence>
<comment type="caution">
    <text evidence="1">The sequence shown here is derived from an EMBL/GenBank/DDBJ whole genome shotgun (WGS) entry which is preliminary data.</text>
</comment>
<protein>
    <submittedName>
        <fullName evidence="1">Uncharacterized protein</fullName>
    </submittedName>
</protein>
<dbReference type="OrthoDB" id="2300714at2759"/>
<dbReference type="AlphaFoldDB" id="A0A1X2HH91"/>
<proteinExistence type="predicted"/>
<gene>
    <name evidence="1" type="ORF">BCR42DRAFT_430386</name>
</gene>
<reference evidence="1 2" key="1">
    <citation type="submission" date="2016-07" db="EMBL/GenBank/DDBJ databases">
        <title>Pervasive Adenine N6-methylation of Active Genes in Fungi.</title>
        <authorList>
            <consortium name="DOE Joint Genome Institute"/>
            <person name="Mondo S.J."/>
            <person name="Dannebaum R.O."/>
            <person name="Kuo R.C."/>
            <person name="Labutti K."/>
            <person name="Haridas S."/>
            <person name="Kuo A."/>
            <person name="Salamov A."/>
            <person name="Ahrendt S.R."/>
            <person name="Lipzen A."/>
            <person name="Sullivan W."/>
            <person name="Andreopoulos W.B."/>
            <person name="Clum A."/>
            <person name="Lindquist E."/>
            <person name="Daum C."/>
            <person name="Ramamoorthy G.K."/>
            <person name="Gryganskyi A."/>
            <person name="Culley D."/>
            <person name="Magnuson J.K."/>
            <person name="James T.Y."/>
            <person name="O'Malley M.A."/>
            <person name="Stajich J.E."/>
            <person name="Spatafora J.W."/>
            <person name="Visel A."/>
            <person name="Grigoriev I.V."/>
        </authorList>
    </citation>
    <scope>NUCLEOTIDE SEQUENCE [LARGE SCALE GENOMIC DNA]</scope>
    <source>
        <strain evidence="1 2">NRRL 1336</strain>
    </source>
</reference>